<sequence>MKFCIGDRVEVEGHDQSLQGSYFASTLIDISRENSDYQIKYDNLHKNKNSSKKLKEYVDRFFVRPEPPLIQDPCYNLHEHEVEKAYKLHDLRVHYEWEEEMGQCTGASSCKPRPKHR</sequence>
<evidence type="ECO:0000313" key="1">
    <source>
        <dbReference type="EMBL" id="KAI5672563.1"/>
    </source>
</evidence>
<dbReference type="Proteomes" id="UP001060085">
    <property type="component" value="Linkage Group LG03"/>
</dbReference>
<protein>
    <submittedName>
        <fullName evidence="1">Uncharacterized protein</fullName>
    </submittedName>
</protein>
<keyword evidence="2" id="KW-1185">Reference proteome</keyword>
<comment type="caution">
    <text evidence="1">The sequence shown here is derived from an EMBL/GenBank/DDBJ whole genome shotgun (WGS) entry which is preliminary data.</text>
</comment>
<gene>
    <name evidence="1" type="ORF">M9H77_12927</name>
</gene>
<dbReference type="EMBL" id="CM044703">
    <property type="protein sequence ID" value="KAI5672563.1"/>
    <property type="molecule type" value="Genomic_DNA"/>
</dbReference>
<reference evidence="2" key="1">
    <citation type="journal article" date="2023" name="Nat. Plants">
        <title>Single-cell RNA sequencing provides a high-resolution roadmap for understanding the multicellular compartmentation of specialized metabolism.</title>
        <authorList>
            <person name="Sun S."/>
            <person name="Shen X."/>
            <person name="Li Y."/>
            <person name="Li Y."/>
            <person name="Wang S."/>
            <person name="Li R."/>
            <person name="Zhang H."/>
            <person name="Shen G."/>
            <person name="Guo B."/>
            <person name="Wei J."/>
            <person name="Xu J."/>
            <person name="St-Pierre B."/>
            <person name="Chen S."/>
            <person name="Sun C."/>
        </authorList>
    </citation>
    <scope>NUCLEOTIDE SEQUENCE [LARGE SCALE GENOMIC DNA]</scope>
</reference>
<organism evidence="1 2">
    <name type="scientific">Catharanthus roseus</name>
    <name type="common">Madagascar periwinkle</name>
    <name type="synonym">Vinca rosea</name>
    <dbReference type="NCBI Taxonomy" id="4058"/>
    <lineage>
        <taxon>Eukaryota</taxon>
        <taxon>Viridiplantae</taxon>
        <taxon>Streptophyta</taxon>
        <taxon>Embryophyta</taxon>
        <taxon>Tracheophyta</taxon>
        <taxon>Spermatophyta</taxon>
        <taxon>Magnoliopsida</taxon>
        <taxon>eudicotyledons</taxon>
        <taxon>Gunneridae</taxon>
        <taxon>Pentapetalae</taxon>
        <taxon>asterids</taxon>
        <taxon>lamiids</taxon>
        <taxon>Gentianales</taxon>
        <taxon>Apocynaceae</taxon>
        <taxon>Rauvolfioideae</taxon>
        <taxon>Vinceae</taxon>
        <taxon>Catharanthinae</taxon>
        <taxon>Catharanthus</taxon>
    </lineage>
</organism>
<proteinExistence type="predicted"/>
<name>A0ACC0BIZ3_CATRO</name>
<accession>A0ACC0BIZ3</accession>
<evidence type="ECO:0000313" key="2">
    <source>
        <dbReference type="Proteomes" id="UP001060085"/>
    </source>
</evidence>